<name>A0A1Y2GMH9_9FUNG</name>
<keyword evidence="3 7" id="KW-0808">Transferase</keyword>
<proteinExistence type="inferred from homology"/>
<feature type="compositionally biased region" description="Low complexity" evidence="4">
    <location>
        <begin position="141"/>
        <end position="163"/>
    </location>
</feature>
<dbReference type="Proteomes" id="UP000193648">
    <property type="component" value="Unassembled WGS sequence"/>
</dbReference>
<dbReference type="InterPro" id="IPR023213">
    <property type="entry name" value="CAT-like_dom_sf"/>
</dbReference>
<feature type="compositionally biased region" description="Basic and acidic residues" evidence="4">
    <location>
        <begin position="114"/>
        <end position="140"/>
    </location>
</feature>
<evidence type="ECO:0000256" key="2">
    <source>
        <dbReference type="ARBA" id="ARBA00022823"/>
    </source>
</evidence>
<dbReference type="EMBL" id="MCFF01000022">
    <property type="protein sequence ID" value="ORZ13918.1"/>
    <property type="molecule type" value="Genomic_DNA"/>
</dbReference>
<keyword evidence="8" id="KW-1185">Reference proteome</keyword>
<evidence type="ECO:0000313" key="7">
    <source>
        <dbReference type="EMBL" id="ORZ13918.1"/>
    </source>
</evidence>
<dbReference type="Pfam" id="PF00198">
    <property type="entry name" value="2-oxoacid_dh"/>
    <property type="match status" value="2"/>
</dbReference>
<evidence type="ECO:0000256" key="4">
    <source>
        <dbReference type="SAM" id="MobiDB-lite"/>
    </source>
</evidence>
<evidence type="ECO:0000259" key="6">
    <source>
        <dbReference type="PROSITE" id="PS51826"/>
    </source>
</evidence>
<dbReference type="Gene3D" id="3.30.559.10">
    <property type="entry name" value="Chloramphenicol acetyltransferase-like domain"/>
    <property type="match status" value="1"/>
</dbReference>
<keyword evidence="2 3" id="KW-0450">Lipoyl</keyword>
<gene>
    <name evidence="7" type="ORF">BCR41DRAFT_355180</name>
</gene>
<protein>
    <recommendedName>
        <fullName evidence="3">Dihydrolipoamide acetyltransferase component of pyruvate dehydrogenase complex</fullName>
        <ecNumber evidence="3">2.3.1.-</ecNumber>
    </recommendedName>
</protein>
<dbReference type="Pfam" id="PF00364">
    <property type="entry name" value="Biotin_lipoyl"/>
    <property type="match status" value="1"/>
</dbReference>
<dbReference type="GeneID" id="33566307"/>
<dbReference type="GO" id="GO:0016746">
    <property type="term" value="F:acyltransferase activity"/>
    <property type="evidence" value="ECO:0007669"/>
    <property type="project" value="UniProtKB-KW"/>
</dbReference>
<dbReference type="Gene3D" id="2.40.50.100">
    <property type="match status" value="1"/>
</dbReference>
<evidence type="ECO:0000259" key="5">
    <source>
        <dbReference type="PROSITE" id="PS50968"/>
    </source>
</evidence>
<organism evidence="7 8">
    <name type="scientific">Lobosporangium transversale</name>
    <dbReference type="NCBI Taxonomy" id="64571"/>
    <lineage>
        <taxon>Eukaryota</taxon>
        <taxon>Fungi</taxon>
        <taxon>Fungi incertae sedis</taxon>
        <taxon>Mucoromycota</taxon>
        <taxon>Mortierellomycotina</taxon>
        <taxon>Mortierellomycetes</taxon>
        <taxon>Mortierellales</taxon>
        <taxon>Mortierellaceae</taxon>
        <taxon>Lobosporangium</taxon>
    </lineage>
</organism>
<feature type="domain" description="Lipoyl-binding" evidence="5">
    <location>
        <begin position="28"/>
        <end position="103"/>
    </location>
</feature>
<feature type="compositionally biased region" description="Pro residues" evidence="4">
    <location>
        <begin position="208"/>
        <end position="226"/>
    </location>
</feature>
<evidence type="ECO:0000313" key="8">
    <source>
        <dbReference type="Proteomes" id="UP000193648"/>
    </source>
</evidence>
<dbReference type="PANTHER" id="PTHR23151">
    <property type="entry name" value="DIHYDROLIPOAMIDE ACETYL/SUCCINYL-TRANSFERASE-RELATED"/>
    <property type="match status" value="1"/>
</dbReference>
<dbReference type="FunFam" id="2.40.50.100:FF:000010">
    <property type="entry name" value="Acetyltransferase component of pyruvate dehydrogenase complex"/>
    <property type="match status" value="1"/>
</dbReference>
<dbReference type="AlphaFoldDB" id="A0A1Y2GMH9"/>
<dbReference type="InterPro" id="IPR000089">
    <property type="entry name" value="Biotin_lipoyl"/>
</dbReference>
<sequence length="549" mass="58222">MLNLSKTMALRSVAGVKYFHAAAVQKATTTLTMPALSPTMTEGTITAWKKKEGDAVTAGDVLLEIETDKAGMDVEAVDDGILAKILHPDGSKVSVNEIIALLAEEGDDLSKVEVPKTKAKAKADTAPAKEEKEEKKEKAPATKQQESQQVQQAQQTSSAPSSNLLSPAVAHLLLQNHITDVTKIPSTGPKGRVLKGDVLAFLGKIKPRPAPEPTIPQPKTLPPASKPAPASAPASPSKTSESSFTDSSVSNMRKVIASRLSESKSTVPHSYVTRDIVIDNMMKLRRLLADELDVKVSVNDFLIKAASLALRDVPESNVQFTTGDNAKQLKDIDISVAVATPTGLITPIVKGADSRGVQSVSLVVKELAEKAKKNKLKPEEYQGGSFSISNLGMFGVSNFTAIINPPQACILAVGGARTVFKPAAVEETTELLSDSEVFEFLGGQGGSKKSTPTSASVSALGSTASKKAKDDLDLIDFLGGNAPLKKKSTSTSESALGDEVLRRLRPSLEQSQVVSVTLSIDERVVDNEVAGRFLGRLSHYVENPESMIL</sequence>
<feature type="region of interest" description="Disordered" evidence="4">
    <location>
        <begin position="206"/>
        <end position="248"/>
    </location>
</feature>
<dbReference type="SUPFAM" id="SSF47005">
    <property type="entry name" value="Peripheral subunit-binding domain of 2-oxo acid dehydrogenase complex"/>
    <property type="match status" value="1"/>
</dbReference>
<feature type="compositionally biased region" description="Low complexity" evidence="4">
    <location>
        <begin position="227"/>
        <end position="248"/>
    </location>
</feature>
<dbReference type="InterPro" id="IPR001078">
    <property type="entry name" value="2-oxoacid_DH_actylTfrase"/>
</dbReference>
<dbReference type="SUPFAM" id="SSF51230">
    <property type="entry name" value="Single hybrid motif"/>
    <property type="match status" value="1"/>
</dbReference>
<evidence type="ECO:0000256" key="3">
    <source>
        <dbReference type="RuleBase" id="RU003423"/>
    </source>
</evidence>
<comment type="caution">
    <text evidence="7">The sequence shown here is derived from an EMBL/GenBank/DDBJ whole genome shotgun (WGS) entry which is preliminary data.</text>
</comment>
<feature type="compositionally biased region" description="Polar residues" evidence="4">
    <location>
        <begin position="447"/>
        <end position="462"/>
    </location>
</feature>
<dbReference type="InParanoid" id="A0A1Y2GMH9"/>
<comment type="similarity">
    <text evidence="1 3">Belongs to the 2-oxoacid dehydrogenase family.</text>
</comment>
<dbReference type="InterPro" id="IPR011053">
    <property type="entry name" value="Single_hybrid_motif"/>
</dbReference>
<keyword evidence="3 7" id="KW-0012">Acyltransferase</keyword>
<dbReference type="EC" id="2.3.1.-" evidence="3"/>
<comment type="cofactor">
    <cofactor evidence="3">
        <name>(R)-lipoate</name>
        <dbReference type="ChEBI" id="CHEBI:83088"/>
    </cofactor>
</comment>
<dbReference type="RefSeq" id="XP_021880702.1">
    <property type="nucleotide sequence ID" value="XM_022024463.1"/>
</dbReference>
<feature type="domain" description="Peripheral subunit-binding (PSBD)" evidence="6">
    <location>
        <begin position="164"/>
        <end position="202"/>
    </location>
</feature>
<evidence type="ECO:0000256" key="1">
    <source>
        <dbReference type="ARBA" id="ARBA00007317"/>
    </source>
</evidence>
<feature type="region of interest" description="Disordered" evidence="4">
    <location>
        <begin position="114"/>
        <end position="163"/>
    </location>
</feature>
<dbReference type="InterPro" id="IPR036625">
    <property type="entry name" value="E3-bd_dom_sf"/>
</dbReference>
<dbReference type="Gene3D" id="4.10.320.10">
    <property type="entry name" value="E3-binding domain"/>
    <property type="match status" value="1"/>
</dbReference>
<dbReference type="PROSITE" id="PS51826">
    <property type="entry name" value="PSBD"/>
    <property type="match status" value="1"/>
</dbReference>
<dbReference type="GO" id="GO:0006086">
    <property type="term" value="P:pyruvate decarboxylation to acetyl-CoA"/>
    <property type="evidence" value="ECO:0007669"/>
    <property type="project" value="InterPro"/>
</dbReference>
<reference evidence="7 8" key="1">
    <citation type="submission" date="2016-07" db="EMBL/GenBank/DDBJ databases">
        <title>Pervasive Adenine N6-methylation of Active Genes in Fungi.</title>
        <authorList>
            <consortium name="DOE Joint Genome Institute"/>
            <person name="Mondo S.J."/>
            <person name="Dannebaum R.O."/>
            <person name="Kuo R.C."/>
            <person name="Labutti K."/>
            <person name="Haridas S."/>
            <person name="Kuo A."/>
            <person name="Salamov A."/>
            <person name="Ahrendt S.R."/>
            <person name="Lipzen A."/>
            <person name="Sullivan W."/>
            <person name="Andreopoulos W.B."/>
            <person name="Clum A."/>
            <person name="Lindquist E."/>
            <person name="Daum C."/>
            <person name="Ramamoorthy G.K."/>
            <person name="Gryganskyi A."/>
            <person name="Culley D."/>
            <person name="Magnuson J.K."/>
            <person name="James T.Y."/>
            <person name="O'Malley M.A."/>
            <person name="Stajich J.E."/>
            <person name="Spatafora J.W."/>
            <person name="Visel A."/>
            <person name="Grigoriev I.V."/>
        </authorList>
    </citation>
    <scope>NUCLEOTIDE SEQUENCE [LARGE SCALE GENOMIC DNA]</scope>
    <source>
        <strain evidence="7 8">NRRL 3116</strain>
    </source>
</reference>
<dbReference type="InterPro" id="IPR004167">
    <property type="entry name" value="PSBD"/>
</dbReference>
<dbReference type="SUPFAM" id="SSF52777">
    <property type="entry name" value="CoA-dependent acyltransferases"/>
    <property type="match status" value="2"/>
</dbReference>
<dbReference type="OrthoDB" id="537444at2759"/>
<feature type="region of interest" description="Disordered" evidence="4">
    <location>
        <begin position="443"/>
        <end position="462"/>
    </location>
</feature>
<dbReference type="Pfam" id="PF02817">
    <property type="entry name" value="E3_binding"/>
    <property type="match status" value="1"/>
</dbReference>
<dbReference type="CDD" id="cd06849">
    <property type="entry name" value="lipoyl_domain"/>
    <property type="match status" value="1"/>
</dbReference>
<dbReference type="PANTHER" id="PTHR23151:SF90">
    <property type="entry name" value="DIHYDROLIPOYLLYSINE-RESIDUE ACETYLTRANSFERASE COMPONENT OF PYRUVATE DEHYDROGENASE COMPLEX, MITOCHONDRIAL-RELATED"/>
    <property type="match status" value="1"/>
</dbReference>
<dbReference type="STRING" id="64571.A0A1Y2GMH9"/>
<dbReference type="PROSITE" id="PS50968">
    <property type="entry name" value="BIOTINYL_LIPOYL"/>
    <property type="match status" value="1"/>
</dbReference>
<dbReference type="InterPro" id="IPR045257">
    <property type="entry name" value="E2/Pdx1"/>
</dbReference>
<accession>A0A1Y2GMH9</accession>
<dbReference type="GO" id="GO:0045254">
    <property type="term" value="C:pyruvate dehydrogenase complex"/>
    <property type="evidence" value="ECO:0007669"/>
    <property type="project" value="InterPro"/>
</dbReference>